<dbReference type="InterPro" id="IPR036005">
    <property type="entry name" value="Creatinase/aminopeptidase-like"/>
</dbReference>
<dbReference type="PANTHER" id="PTHR43763:SF6">
    <property type="entry name" value="XAA-PRO AMINOPEPTIDASE 1"/>
    <property type="match status" value="1"/>
</dbReference>
<evidence type="ECO:0000313" key="2">
    <source>
        <dbReference type="EMBL" id="JAH52752.1"/>
    </source>
</evidence>
<dbReference type="InterPro" id="IPR032416">
    <property type="entry name" value="Peptidase_M24_C"/>
</dbReference>
<organism evidence="2">
    <name type="scientific">Anguilla anguilla</name>
    <name type="common">European freshwater eel</name>
    <name type="synonym">Muraena anguilla</name>
    <dbReference type="NCBI Taxonomy" id="7936"/>
    <lineage>
        <taxon>Eukaryota</taxon>
        <taxon>Metazoa</taxon>
        <taxon>Chordata</taxon>
        <taxon>Craniata</taxon>
        <taxon>Vertebrata</taxon>
        <taxon>Euteleostomi</taxon>
        <taxon>Actinopterygii</taxon>
        <taxon>Neopterygii</taxon>
        <taxon>Teleostei</taxon>
        <taxon>Anguilliformes</taxon>
        <taxon>Anguillidae</taxon>
        <taxon>Anguilla</taxon>
    </lineage>
</organism>
<sequence length="50" mass="6090">MMNTDLLTQKERNWVNEYHQRCRETIGAELERQGRKEALDWLMRETQPIA</sequence>
<dbReference type="Pfam" id="PF16188">
    <property type="entry name" value="Peptidase_M24_C"/>
    <property type="match status" value="1"/>
</dbReference>
<reference evidence="2" key="1">
    <citation type="submission" date="2014-11" db="EMBL/GenBank/DDBJ databases">
        <authorList>
            <person name="Amaro Gonzalez C."/>
        </authorList>
    </citation>
    <scope>NUCLEOTIDE SEQUENCE</scope>
</reference>
<accession>A0A0E9TH42</accession>
<dbReference type="EMBL" id="GBXM01055825">
    <property type="protein sequence ID" value="JAH52752.1"/>
    <property type="molecule type" value="Transcribed_RNA"/>
</dbReference>
<protein>
    <recommendedName>
        <fullName evidence="1">Peptidase M24 C-terminal domain-containing protein</fullName>
    </recommendedName>
</protein>
<dbReference type="Gene3D" id="3.90.230.10">
    <property type="entry name" value="Creatinase/methionine aminopeptidase superfamily"/>
    <property type="match status" value="1"/>
</dbReference>
<proteinExistence type="predicted"/>
<evidence type="ECO:0000259" key="1">
    <source>
        <dbReference type="Pfam" id="PF16188"/>
    </source>
</evidence>
<reference evidence="2" key="2">
    <citation type="journal article" date="2015" name="Fish Shellfish Immunol.">
        <title>Early steps in the European eel (Anguilla anguilla)-Vibrio vulnificus interaction in the gills: Role of the RtxA13 toxin.</title>
        <authorList>
            <person name="Callol A."/>
            <person name="Pajuelo D."/>
            <person name="Ebbesson L."/>
            <person name="Teles M."/>
            <person name="MacKenzie S."/>
            <person name="Amaro C."/>
        </authorList>
    </citation>
    <scope>NUCLEOTIDE SEQUENCE</scope>
</reference>
<dbReference type="InterPro" id="IPR050422">
    <property type="entry name" value="X-Pro_aminopeptidase_P"/>
</dbReference>
<dbReference type="PANTHER" id="PTHR43763">
    <property type="entry name" value="XAA-PRO AMINOPEPTIDASE 1"/>
    <property type="match status" value="1"/>
</dbReference>
<name>A0A0E9TH42_ANGAN</name>
<feature type="domain" description="Peptidase M24 C-terminal" evidence="1">
    <location>
        <begin position="1"/>
        <end position="49"/>
    </location>
</feature>
<dbReference type="AlphaFoldDB" id="A0A0E9TH42"/>